<keyword evidence="2" id="KW-1133">Transmembrane helix</keyword>
<dbReference type="Gene3D" id="1.20.120.20">
    <property type="entry name" value="Apolipoprotein"/>
    <property type="match status" value="1"/>
</dbReference>
<feature type="transmembrane region" description="Helical" evidence="2">
    <location>
        <begin position="372"/>
        <end position="391"/>
    </location>
</feature>
<evidence type="ECO:0000313" key="4">
    <source>
        <dbReference type="EMBL" id="RIA85508.1"/>
    </source>
</evidence>
<keyword evidence="5" id="KW-1185">Reference proteome</keyword>
<dbReference type="Proteomes" id="UP000265703">
    <property type="component" value="Unassembled WGS sequence"/>
</dbReference>
<feature type="transmembrane region" description="Helical" evidence="2">
    <location>
        <begin position="86"/>
        <end position="110"/>
    </location>
</feature>
<feature type="transmembrane region" description="Helical" evidence="2">
    <location>
        <begin position="299"/>
        <end position="318"/>
    </location>
</feature>
<feature type="signal peptide" evidence="3">
    <location>
        <begin position="1"/>
        <end position="18"/>
    </location>
</feature>
<comment type="caution">
    <text evidence="4">The sequence shown here is derived from an EMBL/GenBank/DDBJ whole genome shotgun (WGS) entry which is preliminary data.</text>
</comment>
<dbReference type="SUPFAM" id="SSF58113">
    <property type="entry name" value="Apolipoprotein A-I"/>
    <property type="match status" value="1"/>
</dbReference>
<dbReference type="STRING" id="658196.A0A397SHK1"/>
<organism evidence="4 5">
    <name type="scientific">Glomus cerebriforme</name>
    <dbReference type="NCBI Taxonomy" id="658196"/>
    <lineage>
        <taxon>Eukaryota</taxon>
        <taxon>Fungi</taxon>
        <taxon>Fungi incertae sedis</taxon>
        <taxon>Mucoromycota</taxon>
        <taxon>Glomeromycotina</taxon>
        <taxon>Glomeromycetes</taxon>
        <taxon>Glomerales</taxon>
        <taxon>Glomeraceae</taxon>
        <taxon>Glomus</taxon>
    </lineage>
</organism>
<accession>A0A397SHK1</accession>
<feature type="transmembrane region" description="Helical" evidence="2">
    <location>
        <begin position="411"/>
        <end position="431"/>
    </location>
</feature>
<evidence type="ECO:0000313" key="5">
    <source>
        <dbReference type="Proteomes" id="UP000265703"/>
    </source>
</evidence>
<keyword evidence="1" id="KW-0175">Coiled coil</keyword>
<gene>
    <name evidence="4" type="ORF">C1645_879254</name>
</gene>
<keyword evidence="3" id="KW-0732">Signal</keyword>
<dbReference type="EMBL" id="QKYT01000422">
    <property type="protein sequence ID" value="RIA85508.1"/>
    <property type="molecule type" value="Genomic_DNA"/>
</dbReference>
<feature type="coiled-coil region" evidence="1">
    <location>
        <begin position="196"/>
        <end position="238"/>
    </location>
</feature>
<feature type="transmembrane region" description="Helical" evidence="2">
    <location>
        <begin position="28"/>
        <end position="48"/>
    </location>
</feature>
<evidence type="ECO:0000256" key="2">
    <source>
        <dbReference type="SAM" id="Phobius"/>
    </source>
</evidence>
<keyword evidence="2" id="KW-0472">Membrane</keyword>
<keyword evidence="2" id="KW-0812">Transmembrane</keyword>
<name>A0A397SHK1_9GLOM</name>
<sequence>MLFFLIFFISFLCPFVLAQESNDVLFSNYIDILLNFISLSLIYIIVIYDAGSTSAHFIRSLIFFVNLGLQEELAFMISPVKIPYYIIWLQHIVIVLMEVEVIINFIKFIFSSDDEGRFISKFENFENWVNLKIVELENKLKDELESRIKSKFEHLKKDFNTKFDNLRKDFDTEFDNLKKDFKTKIDNLEKQVYTKLNNLEKEIVDQLHELEEGIRSKFVNFENRIQNLEQKLKLTQETGVPFARKLRPRSNAYILDRMSNTYLVRLETMDLTHYKNCKEVELRLLSYNHYPKIDNLKLLLIRIEYIALILFIFILYFLLNELKENITPNFIKSLVITSSLAFLIQFTILIVSHRRRDLQNYIKWYQEDCFTFEICAYINLIVELFVHTTVLYLPSLINCFLLQTSDIFNKIFLNLSILSATACTIHLYKVIKREGDKEKGKKKKNSTF</sequence>
<dbReference type="OrthoDB" id="2377782at2759"/>
<evidence type="ECO:0000256" key="1">
    <source>
        <dbReference type="SAM" id="Coils"/>
    </source>
</evidence>
<feature type="chain" id="PRO_5017277905" evidence="3">
    <location>
        <begin position="19"/>
        <end position="448"/>
    </location>
</feature>
<reference evidence="4 5" key="1">
    <citation type="submission" date="2018-06" db="EMBL/GenBank/DDBJ databases">
        <title>Comparative genomics reveals the genomic features of Rhizophagus irregularis, R. cerebriforme, R. diaphanum and Gigaspora rosea, and their symbiotic lifestyle signature.</title>
        <authorList>
            <person name="Morin E."/>
            <person name="San Clemente H."/>
            <person name="Chen E.C.H."/>
            <person name="De La Providencia I."/>
            <person name="Hainaut M."/>
            <person name="Kuo A."/>
            <person name="Kohler A."/>
            <person name="Murat C."/>
            <person name="Tang N."/>
            <person name="Roy S."/>
            <person name="Loubradou J."/>
            <person name="Henrissat B."/>
            <person name="Grigoriev I.V."/>
            <person name="Corradi N."/>
            <person name="Roux C."/>
            <person name="Martin F.M."/>
        </authorList>
    </citation>
    <scope>NUCLEOTIDE SEQUENCE [LARGE SCALE GENOMIC DNA]</scope>
    <source>
        <strain evidence="4 5">DAOM 227022</strain>
    </source>
</reference>
<feature type="transmembrane region" description="Helical" evidence="2">
    <location>
        <begin position="330"/>
        <end position="351"/>
    </location>
</feature>
<proteinExistence type="predicted"/>
<dbReference type="AlphaFoldDB" id="A0A397SHK1"/>
<feature type="transmembrane region" description="Helical" evidence="2">
    <location>
        <begin position="60"/>
        <end position="80"/>
    </location>
</feature>
<evidence type="ECO:0000256" key="3">
    <source>
        <dbReference type="SAM" id="SignalP"/>
    </source>
</evidence>
<protein>
    <submittedName>
        <fullName evidence="4">Uncharacterized protein</fullName>
    </submittedName>
</protein>